<name>A0A815L5D8_9BILA</name>
<evidence type="ECO:0000313" key="3">
    <source>
        <dbReference type="EMBL" id="CAF1654920.1"/>
    </source>
</evidence>
<reference evidence="2" key="1">
    <citation type="submission" date="2021-02" db="EMBL/GenBank/DDBJ databases">
        <authorList>
            <person name="Nowell W R."/>
        </authorList>
    </citation>
    <scope>NUCLEOTIDE SEQUENCE</scope>
</reference>
<dbReference type="PANTHER" id="PTHR11614">
    <property type="entry name" value="PHOSPHOLIPASE-RELATED"/>
    <property type="match status" value="1"/>
</dbReference>
<organism evidence="2 5">
    <name type="scientific">Rotaria magnacalcarata</name>
    <dbReference type="NCBI Taxonomy" id="392030"/>
    <lineage>
        <taxon>Eukaryota</taxon>
        <taxon>Metazoa</taxon>
        <taxon>Spiralia</taxon>
        <taxon>Gnathifera</taxon>
        <taxon>Rotifera</taxon>
        <taxon>Eurotatoria</taxon>
        <taxon>Bdelloidea</taxon>
        <taxon>Philodinida</taxon>
        <taxon>Philodinidae</taxon>
        <taxon>Rotaria</taxon>
    </lineage>
</organism>
<evidence type="ECO:0000259" key="1">
    <source>
        <dbReference type="Pfam" id="PF12146"/>
    </source>
</evidence>
<comment type="caution">
    <text evidence="2">The sequence shown here is derived from an EMBL/GenBank/DDBJ whole genome shotgun (WGS) entry which is preliminary data.</text>
</comment>
<dbReference type="OrthoDB" id="2498029at2759"/>
<dbReference type="Proteomes" id="UP000681967">
    <property type="component" value="Unassembled WGS sequence"/>
</dbReference>
<protein>
    <recommendedName>
        <fullName evidence="1">Serine aminopeptidase S33 domain-containing protein</fullName>
    </recommendedName>
</protein>
<dbReference type="InterPro" id="IPR022742">
    <property type="entry name" value="Hydrolase_4"/>
</dbReference>
<dbReference type="EMBL" id="CAJNOW010017149">
    <property type="protein sequence ID" value="CAF1654920.1"/>
    <property type="molecule type" value="Genomic_DNA"/>
</dbReference>
<gene>
    <name evidence="4" type="ORF">BYL167_LOCUS16105</name>
    <name evidence="2" type="ORF">CJN711_LOCUS22150</name>
    <name evidence="3" type="ORF">KQP761_LOCUS30740</name>
</gene>
<dbReference type="AlphaFoldDB" id="A0A815L5D8"/>
<sequence length="325" mass="37404">MSNATATKPTIEYETTTFTLKPDNIGPNKATLLHARSKKNDSQFYKAILYIHGYSDYYFHDHMCIEFLEHGYDFFALDLRKCGRSIISPAQDQYRHYFNDIHEYDEEITLSIDQIVIEANHRVKKLIVYGHSTGGLIACLYGSSGLRHKEIDAIILNSPYLAALETSFTESMLLSVARTLHLTKDMDDNWYNRTIHVSSRGEWDFDISKKPIDKIRAHGVSFAAIHRAQQELMSKGSCIKCPILSMCSHRSLKPDANWRDEYTQADLLLNVPTMRQAVSTVGSQITICEIENGIHDIFLSSAPVREKAFKLMFRWLKHLEEDWME</sequence>
<dbReference type="InterPro" id="IPR051044">
    <property type="entry name" value="MAG_DAG_Lipase"/>
</dbReference>
<evidence type="ECO:0000313" key="2">
    <source>
        <dbReference type="EMBL" id="CAF1404526.1"/>
    </source>
</evidence>
<dbReference type="Proteomes" id="UP000663834">
    <property type="component" value="Unassembled WGS sequence"/>
</dbReference>
<dbReference type="InterPro" id="IPR029058">
    <property type="entry name" value="AB_hydrolase_fold"/>
</dbReference>
<dbReference type="Gene3D" id="3.40.50.1820">
    <property type="entry name" value="alpha/beta hydrolase"/>
    <property type="match status" value="1"/>
</dbReference>
<dbReference type="EMBL" id="CAJOBH010006092">
    <property type="protein sequence ID" value="CAF4044976.1"/>
    <property type="molecule type" value="Genomic_DNA"/>
</dbReference>
<proteinExistence type="predicted"/>
<dbReference type="SUPFAM" id="SSF53474">
    <property type="entry name" value="alpha/beta-Hydrolases"/>
    <property type="match status" value="1"/>
</dbReference>
<feature type="domain" description="Serine aminopeptidase S33" evidence="1">
    <location>
        <begin position="46"/>
        <end position="197"/>
    </location>
</feature>
<dbReference type="EMBL" id="CAJNOV010010407">
    <property type="protein sequence ID" value="CAF1404526.1"/>
    <property type="molecule type" value="Genomic_DNA"/>
</dbReference>
<dbReference type="Proteomes" id="UP000663855">
    <property type="component" value="Unassembled WGS sequence"/>
</dbReference>
<evidence type="ECO:0000313" key="4">
    <source>
        <dbReference type="EMBL" id="CAF4044976.1"/>
    </source>
</evidence>
<accession>A0A815L5D8</accession>
<evidence type="ECO:0000313" key="5">
    <source>
        <dbReference type="Proteomes" id="UP000663855"/>
    </source>
</evidence>
<dbReference type="Pfam" id="PF12146">
    <property type="entry name" value="Hydrolase_4"/>
    <property type="match status" value="1"/>
</dbReference>